<evidence type="ECO:0000313" key="1">
    <source>
        <dbReference type="EMBL" id="KAF1983396.1"/>
    </source>
</evidence>
<protein>
    <submittedName>
        <fullName evidence="1">Uncharacterized protein</fullName>
    </submittedName>
</protein>
<gene>
    <name evidence="1" type="ORF">K402DRAFT_396635</name>
</gene>
<keyword evidence="2" id="KW-1185">Reference proteome</keyword>
<accession>A0A6G1GQZ9</accession>
<dbReference type="Proteomes" id="UP000800041">
    <property type="component" value="Unassembled WGS sequence"/>
</dbReference>
<sequence>MRTFESRSPIAESPHLYQSFSQKRRYLHVHCHSLIPRPIYPANFPVYGPKHNLVHHTNVSQSCQRHSVWLLELCTLSVENMARIYSPRPFSSRGKFHTSKPYTLSHHFHKTILARLSPQTHRRRFTYGYLARCCNSGILSPYAPLAPPSLKAVSMRLSIPEAHSCMARERLPRLCTALRPAASPLLATNFVYPLCCLCHFSRS</sequence>
<dbReference type="EMBL" id="ML977175">
    <property type="protein sequence ID" value="KAF1983396.1"/>
    <property type="molecule type" value="Genomic_DNA"/>
</dbReference>
<organism evidence="1 2">
    <name type="scientific">Aulographum hederae CBS 113979</name>
    <dbReference type="NCBI Taxonomy" id="1176131"/>
    <lineage>
        <taxon>Eukaryota</taxon>
        <taxon>Fungi</taxon>
        <taxon>Dikarya</taxon>
        <taxon>Ascomycota</taxon>
        <taxon>Pezizomycotina</taxon>
        <taxon>Dothideomycetes</taxon>
        <taxon>Pleosporomycetidae</taxon>
        <taxon>Aulographales</taxon>
        <taxon>Aulographaceae</taxon>
    </lineage>
</organism>
<dbReference type="AlphaFoldDB" id="A0A6G1GQZ9"/>
<name>A0A6G1GQZ9_9PEZI</name>
<proteinExistence type="predicted"/>
<evidence type="ECO:0000313" key="2">
    <source>
        <dbReference type="Proteomes" id="UP000800041"/>
    </source>
</evidence>
<reference evidence="1" key="1">
    <citation type="journal article" date="2020" name="Stud. Mycol.">
        <title>101 Dothideomycetes genomes: a test case for predicting lifestyles and emergence of pathogens.</title>
        <authorList>
            <person name="Haridas S."/>
            <person name="Albert R."/>
            <person name="Binder M."/>
            <person name="Bloem J."/>
            <person name="Labutti K."/>
            <person name="Salamov A."/>
            <person name="Andreopoulos B."/>
            <person name="Baker S."/>
            <person name="Barry K."/>
            <person name="Bills G."/>
            <person name="Bluhm B."/>
            <person name="Cannon C."/>
            <person name="Castanera R."/>
            <person name="Culley D."/>
            <person name="Daum C."/>
            <person name="Ezra D."/>
            <person name="Gonzalez J."/>
            <person name="Henrissat B."/>
            <person name="Kuo A."/>
            <person name="Liang C."/>
            <person name="Lipzen A."/>
            <person name="Lutzoni F."/>
            <person name="Magnuson J."/>
            <person name="Mondo S."/>
            <person name="Nolan M."/>
            <person name="Ohm R."/>
            <person name="Pangilinan J."/>
            <person name="Park H.-J."/>
            <person name="Ramirez L."/>
            <person name="Alfaro M."/>
            <person name="Sun H."/>
            <person name="Tritt A."/>
            <person name="Yoshinaga Y."/>
            <person name="Zwiers L.-H."/>
            <person name="Turgeon B."/>
            <person name="Goodwin S."/>
            <person name="Spatafora J."/>
            <person name="Crous P."/>
            <person name="Grigoriev I."/>
        </authorList>
    </citation>
    <scope>NUCLEOTIDE SEQUENCE</scope>
    <source>
        <strain evidence="1">CBS 113979</strain>
    </source>
</reference>